<feature type="domain" description="EamA" evidence="6">
    <location>
        <begin position="3"/>
        <end position="120"/>
    </location>
</feature>
<dbReference type="EMBL" id="CP073344">
    <property type="protein sequence ID" value="UTW05374.1"/>
    <property type="molecule type" value="Genomic_DNA"/>
</dbReference>
<feature type="transmembrane region" description="Helical" evidence="5">
    <location>
        <begin position="183"/>
        <end position="204"/>
    </location>
</feature>
<evidence type="ECO:0000256" key="4">
    <source>
        <dbReference type="ARBA" id="ARBA00023136"/>
    </source>
</evidence>
<keyword evidence="8" id="KW-1185">Reference proteome</keyword>
<evidence type="ECO:0000256" key="5">
    <source>
        <dbReference type="SAM" id="Phobius"/>
    </source>
</evidence>
<keyword evidence="2 5" id="KW-0812">Transmembrane</keyword>
<dbReference type="SUPFAM" id="SSF103481">
    <property type="entry name" value="Multidrug resistance efflux transporter EmrE"/>
    <property type="match status" value="2"/>
</dbReference>
<dbReference type="Pfam" id="PF00892">
    <property type="entry name" value="EamA"/>
    <property type="match status" value="2"/>
</dbReference>
<feature type="transmembrane region" description="Helical" evidence="5">
    <location>
        <begin position="20"/>
        <end position="37"/>
    </location>
</feature>
<evidence type="ECO:0000259" key="6">
    <source>
        <dbReference type="Pfam" id="PF00892"/>
    </source>
</evidence>
<dbReference type="InterPro" id="IPR037185">
    <property type="entry name" value="EmrE-like"/>
</dbReference>
<reference evidence="7" key="1">
    <citation type="submission" date="2021-04" db="EMBL/GenBank/DDBJ databases">
        <title>Oceanospirillales bacteria with DddD are important DMSP degraders in coastal seawater.</title>
        <authorList>
            <person name="Liu J."/>
        </authorList>
    </citation>
    <scope>NUCLEOTIDE SEQUENCE</scope>
    <source>
        <strain evidence="7">GY6</strain>
    </source>
</reference>
<dbReference type="InterPro" id="IPR000620">
    <property type="entry name" value="EamA_dom"/>
</dbReference>
<accession>A0ABY5H1F6</accession>
<gene>
    <name evidence="7" type="ORF">KDX31_11070</name>
</gene>
<feature type="transmembrane region" description="Helical" evidence="5">
    <location>
        <begin position="160"/>
        <end position="177"/>
    </location>
</feature>
<feature type="transmembrane region" description="Helical" evidence="5">
    <location>
        <begin position="49"/>
        <end position="67"/>
    </location>
</feature>
<evidence type="ECO:0000256" key="3">
    <source>
        <dbReference type="ARBA" id="ARBA00022989"/>
    </source>
</evidence>
<evidence type="ECO:0000313" key="7">
    <source>
        <dbReference type="EMBL" id="UTW05374.1"/>
    </source>
</evidence>
<evidence type="ECO:0000313" key="8">
    <source>
        <dbReference type="Proteomes" id="UP001059950"/>
    </source>
</evidence>
<evidence type="ECO:0000256" key="2">
    <source>
        <dbReference type="ARBA" id="ARBA00022692"/>
    </source>
</evidence>
<feature type="transmembrane region" description="Helical" evidence="5">
    <location>
        <begin position="242"/>
        <end position="262"/>
    </location>
</feature>
<evidence type="ECO:0000256" key="1">
    <source>
        <dbReference type="ARBA" id="ARBA00004141"/>
    </source>
</evidence>
<dbReference type="PANTHER" id="PTHR22911:SF6">
    <property type="entry name" value="SOLUTE CARRIER FAMILY 35 MEMBER G1"/>
    <property type="match status" value="1"/>
</dbReference>
<feature type="transmembrane region" description="Helical" evidence="5">
    <location>
        <begin position="103"/>
        <end position="120"/>
    </location>
</feature>
<feature type="transmembrane region" description="Helical" evidence="5">
    <location>
        <begin position="79"/>
        <end position="96"/>
    </location>
</feature>
<keyword evidence="4 5" id="KW-0472">Membrane</keyword>
<keyword evidence="3 5" id="KW-1133">Transmembrane helix</keyword>
<proteinExistence type="predicted"/>
<dbReference type="Proteomes" id="UP001059950">
    <property type="component" value="Chromosome"/>
</dbReference>
<feature type="transmembrane region" description="Helical" evidence="5">
    <location>
        <begin position="216"/>
        <end position="236"/>
    </location>
</feature>
<protein>
    <submittedName>
        <fullName evidence="7">DMT family transporter</fullName>
    </submittedName>
</protein>
<name>A0ABY5H1F6_9GAMM</name>
<feature type="domain" description="EamA" evidence="6">
    <location>
        <begin position="129"/>
        <end position="255"/>
    </location>
</feature>
<comment type="subcellular location">
    <subcellularLocation>
        <location evidence="1">Membrane</location>
        <topology evidence="1">Multi-pass membrane protein</topology>
    </subcellularLocation>
</comment>
<dbReference type="PANTHER" id="PTHR22911">
    <property type="entry name" value="ACYL-MALONYL CONDENSING ENZYME-RELATED"/>
    <property type="match status" value="1"/>
</dbReference>
<sequence length="266" mass="29382">MSLAAAATKYTAGFVSIEQIVLAQYVICTVIMLPWLGRKGLTALKTEKPWLHLARGLSGWLCFYTYYLALNEIPLGEAALLRNAAPLMVPLLVLIWLKYRMPLLNWVPVMVGFIGIALVLKPEGSHFNPWHIAAVASAISLSVSIVTTRVLTLTEPTNRILFYYFALSALFSLPLAVSDWQPIPLISVPLMIAISLSIWCTMWLYTKAYSYAKATVIAPISYFGVLFAGLLGWLFWQQVPDMISIMGAALVISGGIGSVWLGREKN</sequence>
<feature type="transmembrane region" description="Helical" evidence="5">
    <location>
        <begin position="132"/>
        <end position="153"/>
    </location>
</feature>
<organism evidence="7 8">
    <name type="scientific">Amphritea atlantica</name>
    <dbReference type="NCBI Taxonomy" id="355243"/>
    <lineage>
        <taxon>Bacteria</taxon>
        <taxon>Pseudomonadati</taxon>
        <taxon>Pseudomonadota</taxon>
        <taxon>Gammaproteobacteria</taxon>
        <taxon>Oceanospirillales</taxon>
        <taxon>Oceanospirillaceae</taxon>
        <taxon>Amphritea</taxon>
    </lineage>
</organism>